<dbReference type="AlphaFoldDB" id="A0A3L7K328"/>
<protein>
    <recommendedName>
        <fullName evidence="9">Large-conductance mechanosensitive channel</fullName>
    </recommendedName>
</protein>
<dbReference type="HAMAP" id="MF_00115">
    <property type="entry name" value="MscL"/>
    <property type="match status" value="1"/>
</dbReference>
<proteinExistence type="inferred from homology"/>
<feature type="transmembrane region" description="Helical" evidence="9">
    <location>
        <begin position="12"/>
        <end position="31"/>
    </location>
</feature>
<evidence type="ECO:0000256" key="9">
    <source>
        <dbReference type="HAMAP-Rule" id="MF_00115"/>
    </source>
</evidence>
<dbReference type="GO" id="GO:0008381">
    <property type="term" value="F:mechanosensitive monoatomic ion channel activity"/>
    <property type="evidence" value="ECO:0007669"/>
    <property type="project" value="UniProtKB-UniRule"/>
</dbReference>
<dbReference type="InterPro" id="IPR037673">
    <property type="entry name" value="MSC/AndL"/>
</dbReference>
<feature type="transmembrane region" description="Helical" evidence="9">
    <location>
        <begin position="69"/>
        <end position="91"/>
    </location>
</feature>
<keyword evidence="2 9" id="KW-0813">Transport</keyword>
<keyword evidence="7 9" id="KW-0472">Membrane</keyword>
<feature type="transmembrane region" description="Helical" evidence="9">
    <location>
        <begin position="38"/>
        <end position="57"/>
    </location>
</feature>
<dbReference type="SUPFAM" id="SSF81330">
    <property type="entry name" value="Gated mechanosensitive channel"/>
    <property type="match status" value="1"/>
</dbReference>
<dbReference type="InterPro" id="IPR001185">
    <property type="entry name" value="MS_channel"/>
</dbReference>
<keyword evidence="5 9" id="KW-1133">Transmembrane helix</keyword>
<evidence type="ECO:0000256" key="8">
    <source>
        <dbReference type="ARBA" id="ARBA00023303"/>
    </source>
</evidence>
<evidence type="ECO:0000256" key="1">
    <source>
        <dbReference type="ARBA" id="ARBA00004141"/>
    </source>
</evidence>
<reference evidence="10 11" key="1">
    <citation type="submission" date="2018-10" db="EMBL/GenBank/DDBJ databases">
        <title>Falsibacillus sp. genome draft.</title>
        <authorList>
            <person name="Shi S."/>
        </authorList>
    </citation>
    <scope>NUCLEOTIDE SEQUENCE [LARGE SCALE GENOMIC DNA]</scope>
    <source>
        <strain evidence="10 11">GY 10110</strain>
    </source>
</reference>
<keyword evidence="3 9" id="KW-1003">Cell membrane</keyword>
<evidence type="ECO:0000256" key="6">
    <source>
        <dbReference type="ARBA" id="ARBA00023065"/>
    </source>
</evidence>
<dbReference type="PANTHER" id="PTHR30266:SF2">
    <property type="entry name" value="LARGE-CONDUCTANCE MECHANOSENSITIVE CHANNEL"/>
    <property type="match status" value="1"/>
</dbReference>
<keyword evidence="6 9" id="KW-0406">Ion transport</keyword>
<dbReference type="Pfam" id="PF01741">
    <property type="entry name" value="MscL"/>
    <property type="match status" value="1"/>
</dbReference>
<comment type="similarity">
    <text evidence="9">Belongs to the MscL family.</text>
</comment>
<dbReference type="Gene3D" id="1.10.1200.120">
    <property type="entry name" value="Large-conductance mechanosensitive channel, MscL, domain 1"/>
    <property type="match status" value="1"/>
</dbReference>
<dbReference type="OrthoDB" id="9810350at2"/>
<evidence type="ECO:0000256" key="2">
    <source>
        <dbReference type="ARBA" id="ARBA00022448"/>
    </source>
</evidence>
<comment type="caution">
    <text evidence="10">The sequence shown here is derived from an EMBL/GenBank/DDBJ whole genome shotgun (WGS) entry which is preliminary data.</text>
</comment>
<gene>
    <name evidence="9 10" type="primary">mscL</name>
    <name evidence="10" type="ORF">D9X91_04395</name>
</gene>
<keyword evidence="8 9" id="KW-0407">Ion channel</keyword>
<evidence type="ECO:0000256" key="4">
    <source>
        <dbReference type="ARBA" id="ARBA00022692"/>
    </source>
</evidence>
<evidence type="ECO:0000313" key="11">
    <source>
        <dbReference type="Proteomes" id="UP000276770"/>
    </source>
</evidence>
<dbReference type="InterPro" id="IPR036019">
    <property type="entry name" value="MscL_channel"/>
</dbReference>
<name>A0A3L7K328_9BACI</name>
<evidence type="ECO:0000256" key="5">
    <source>
        <dbReference type="ARBA" id="ARBA00022989"/>
    </source>
</evidence>
<dbReference type="EMBL" id="RCVZ01000002">
    <property type="protein sequence ID" value="RLQ97398.1"/>
    <property type="molecule type" value="Genomic_DNA"/>
</dbReference>
<comment type="subcellular location">
    <subcellularLocation>
        <location evidence="9">Cell membrane</location>
        <topology evidence="9">Multi-pass membrane protein</topology>
    </subcellularLocation>
    <subcellularLocation>
        <location evidence="1">Membrane</location>
        <topology evidence="1">Multi-pass membrane protein</topology>
    </subcellularLocation>
</comment>
<evidence type="ECO:0000313" key="10">
    <source>
        <dbReference type="EMBL" id="RLQ97398.1"/>
    </source>
</evidence>
<dbReference type="PRINTS" id="PR01264">
    <property type="entry name" value="MECHCHANNEL"/>
</dbReference>
<organism evidence="10 11">
    <name type="scientific">Falsibacillus albus</name>
    <dbReference type="NCBI Taxonomy" id="2478915"/>
    <lineage>
        <taxon>Bacteria</taxon>
        <taxon>Bacillati</taxon>
        <taxon>Bacillota</taxon>
        <taxon>Bacilli</taxon>
        <taxon>Bacillales</taxon>
        <taxon>Bacillaceae</taxon>
        <taxon>Falsibacillus</taxon>
    </lineage>
</organism>
<comment type="subunit">
    <text evidence="9">Homopentamer.</text>
</comment>
<keyword evidence="4 9" id="KW-0812">Transmembrane</keyword>
<sequence length="161" mass="18082">MWKEFKEFALKGNVFDLAIAVIIGAAFGHIVESLVNDLMMPVAGMVIGGINLTSLTVTVGRVTLKYGAFIQSAVDFILISYSIFLFIKLLMRLKGKHEKYHLSSKTTNELLTEIRDLLKGQHPPNEDQEGNKQNGPAPTFIIRARKLNKVRPLIKKRMSKK</sequence>
<dbReference type="NCBIfam" id="TIGR00220">
    <property type="entry name" value="mscL"/>
    <property type="match status" value="1"/>
</dbReference>
<dbReference type="Proteomes" id="UP000276770">
    <property type="component" value="Unassembled WGS sequence"/>
</dbReference>
<dbReference type="PANTHER" id="PTHR30266">
    <property type="entry name" value="MECHANOSENSITIVE CHANNEL MSCL"/>
    <property type="match status" value="1"/>
</dbReference>
<keyword evidence="11" id="KW-1185">Reference proteome</keyword>
<evidence type="ECO:0000256" key="7">
    <source>
        <dbReference type="ARBA" id="ARBA00023136"/>
    </source>
</evidence>
<evidence type="ECO:0000256" key="3">
    <source>
        <dbReference type="ARBA" id="ARBA00022475"/>
    </source>
</evidence>
<dbReference type="GO" id="GO:0005886">
    <property type="term" value="C:plasma membrane"/>
    <property type="evidence" value="ECO:0007669"/>
    <property type="project" value="UniProtKB-SubCell"/>
</dbReference>
<accession>A0A3L7K328</accession>
<comment type="function">
    <text evidence="9">Channel that opens in response to stretch forces in the membrane lipid bilayer. May participate in the regulation of osmotic pressure changes within the cell.</text>
</comment>